<evidence type="ECO:0000259" key="2">
    <source>
        <dbReference type="SMART" id="SM00226"/>
    </source>
</evidence>
<gene>
    <name evidence="3" type="ORF">SAMN02745221_02046</name>
</gene>
<dbReference type="InterPro" id="IPR036196">
    <property type="entry name" value="Ptyr_pPase_sf"/>
</dbReference>
<dbReference type="OrthoDB" id="9784339at2"/>
<evidence type="ECO:0000313" key="4">
    <source>
        <dbReference type="Proteomes" id="UP000242329"/>
    </source>
</evidence>
<dbReference type="SMART" id="SM00226">
    <property type="entry name" value="LMWPc"/>
    <property type="match status" value="1"/>
</dbReference>
<protein>
    <submittedName>
        <fullName evidence="3">Protein tyrosine phosphatase</fullName>
    </submittedName>
</protein>
<sequence>MAENKKKIIFVCTQNSARSQMAEGLMRAMYGDRFEVFSAGTKPFRVNPYAIKAMAEIGIDISSHRSKSIDEFTDMEFDYVVTVCDNAREECPYIPGGREYLHHSFPDPAKAEGSEEEILKVFAQVRDEIKDWLEAQFA</sequence>
<feature type="domain" description="Phosphotyrosine protein phosphatase I" evidence="2">
    <location>
        <begin position="6"/>
        <end position="135"/>
    </location>
</feature>
<organism evidence="3 4">
    <name type="scientific">Thermosyntropha lipolytica DSM 11003</name>
    <dbReference type="NCBI Taxonomy" id="1123382"/>
    <lineage>
        <taxon>Bacteria</taxon>
        <taxon>Bacillati</taxon>
        <taxon>Bacillota</taxon>
        <taxon>Clostridia</taxon>
        <taxon>Eubacteriales</taxon>
        <taxon>Syntrophomonadaceae</taxon>
        <taxon>Thermosyntropha</taxon>
    </lineage>
</organism>
<dbReference type="STRING" id="1123382.SAMN02745221_02046"/>
<dbReference type="AlphaFoldDB" id="A0A1M5RJ25"/>
<keyword evidence="4" id="KW-1185">Reference proteome</keyword>
<proteinExistence type="predicted"/>
<dbReference type="InterPro" id="IPR023485">
    <property type="entry name" value="Ptyr_pPase"/>
</dbReference>
<evidence type="ECO:0000313" key="3">
    <source>
        <dbReference type="EMBL" id="SHH26251.1"/>
    </source>
</evidence>
<reference evidence="4" key="1">
    <citation type="submission" date="2016-11" db="EMBL/GenBank/DDBJ databases">
        <authorList>
            <person name="Varghese N."/>
            <person name="Submissions S."/>
        </authorList>
    </citation>
    <scope>NUCLEOTIDE SEQUENCE [LARGE SCALE GENOMIC DNA]</scope>
    <source>
        <strain evidence="4">DSM 11003</strain>
    </source>
</reference>
<accession>A0A1M5RJ25</accession>
<evidence type="ECO:0000256" key="1">
    <source>
        <dbReference type="ARBA" id="ARBA00022849"/>
    </source>
</evidence>
<dbReference type="GO" id="GO:0046685">
    <property type="term" value="P:response to arsenic-containing substance"/>
    <property type="evidence" value="ECO:0007669"/>
    <property type="project" value="UniProtKB-KW"/>
</dbReference>
<dbReference type="PANTHER" id="PTHR43428">
    <property type="entry name" value="ARSENATE REDUCTASE"/>
    <property type="match status" value="1"/>
</dbReference>
<dbReference type="EMBL" id="FQWY01000050">
    <property type="protein sequence ID" value="SHH26251.1"/>
    <property type="molecule type" value="Genomic_DNA"/>
</dbReference>
<dbReference type="Gene3D" id="3.40.50.2300">
    <property type="match status" value="1"/>
</dbReference>
<dbReference type="PANTHER" id="PTHR43428:SF1">
    <property type="entry name" value="ARSENATE REDUCTASE"/>
    <property type="match status" value="1"/>
</dbReference>
<dbReference type="Pfam" id="PF01451">
    <property type="entry name" value="LMWPc"/>
    <property type="match status" value="1"/>
</dbReference>
<dbReference type="SUPFAM" id="SSF52788">
    <property type="entry name" value="Phosphotyrosine protein phosphatases I"/>
    <property type="match status" value="1"/>
</dbReference>
<dbReference type="RefSeq" id="WP_073093409.1">
    <property type="nucleotide sequence ID" value="NZ_FQWY01000050.1"/>
</dbReference>
<dbReference type="CDD" id="cd16345">
    <property type="entry name" value="LMWP_ArsC"/>
    <property type="match status" value="1"/>
</dbReference>
<dbReference type="Proteomes" id="UP000242329">
    <property type="component" value="Unassembled WGS sequence"/>
</dbReference>
<keyword evidence="1" id="KW-0059">Arsenical resistance</keyword>
<name>A0A1M5RJ25_9FIRM</name>